<evidence type="ECO:0000313" key="1">
    <source>
        <dbReference type="EMBL" id="TGO71373.1"/>
    </source>
</evidence>
<organism evidence="1 2">
    <name type="scientific">Botrytis elliptica</name>
    <dbReference type="NCBI Taxonomy" id="278938"/>
    <lineage>
        <taxon>Eukaryota</taxon>
        <taxon>Fungi</taxon>
        <taxon>Dikarya</taxon>
        <taxon>Ascomycota</taxon>
        <taxon>Pezizomycotina</taxon>
        <taxon>Leotiomycetes</taxon>
        <taxon>Helotiales</taxon>
        <taxon>Sclerotiniaceae</taxon>
        <taxon>Botrytis</taxon>
    </lineage>
</organism>
<dbReference type="EMBL" id="PQXM01000583">
    <property type="protein sequence ID" value="TGO71373.1"/>
    <property type="molecule type" value="Genomic_DNA"/>
</dbReference>
<dbReference type="OrthoDB" id="10256233at2759"/>
<reference evidence="1 2" key="1">
    <citation type="submission" date="2017-12" db="EMBL/GenBank/DDBJ databases">
        <title>Comparative genomics of Botrytis spp.</title>
        <authorList>
            <person name="Valero-Jimenez C.A."/>
            <person name="Tapia P."/>
            <person name="Veloso J."/>
            <person name="Silva-Moreno E."/>
            <person name="Staats M."/>
            <person name="Valdes J.H."/>
            <person name="Van Kan J.A.L."/>
        </authorList>
    </citation>
    <scope>NUCLEOTIDE SEQUENCE [LARGE SCALE GENOMIC DNA]</scope>
    <source>
        <strain evidence="1 2">Be9601</strain>
    </source>
</reference>
<protein>
    <submittedName>
        <fullName evidence="1">Uncharacterized protein</fullName>
    </submittedName>
</protein>
<comment type="caution">
    <text evidence="1">The sequence shown here is derived from an EMBL/GenBank/DDBJ whole genome shotgun (WGS) entry which is preliminary data.</text>
</comment>
<gene>
    <name evidence="1" type="ORF">BELL_0585g00020</name>
</gene>
<dbReference type="Proteomes" id="UP000297229">
    <property type="component" value="Unassembled WGS sequence"/>
</dbReference>
<accession>A0A4Z1JPX2</accession>
<evidence type="ECO:0000313" key="2">
    <source>
        <dbReference type="Proteomes" id="UP000297229"/>
    </source>
</evidence>
<keyword evidence="2" id="KW-1185">Reference proteome</keyword>
<proteinExistence type="predicted"/>
<dbReference type="AlphaFoldDB" id="A0A4Z1JPX2"/>
<name>A0A4Z1JPX2_9HELO</name>
<sequence length="207" mass="23810">MSPDNLRASINVELEPFWDEHKEIALSQVVPPPHPDISSLLSTYDKLDEYKSGTTVSETDFATIHVTILEILYKSKRGSTGIKDFLVFFDTREETELLGKLFKYDDEKLGRKKFDDLYYPHIFKAHLEGSFYSNFHVILAEETRNTPVICGTTDIMRDGANSPFDVVLQIERHNRTEIAYTFIRPGIDDHATSEFMKIEQQQGDVPM</sequence>